<gene>
    <name evidence="2" type="ORF">QIS74_12056</name>
</gene>
<accession>A0AAV9SVN4</accession>
<feature type="compositionally biased region" description="Low complexity" evidence="1">
    <location>
        <begin position="1"/>
        <end position="27"/>
    </location>
</feature>
<comment type="caution">
    <text evidence="2">The sequence shown here is derived from an EMBL/GenBank/DDBJ whole genome shotgun (WGS) entry which is preliminary data.</text>
</comment>
<proteinExistence type="predicted"/>
<feature type="region of interest" description="Disordered" evidence="1">
    <location>
        <begin position="1"/>
        <end position="65"/>
    </location>
</feature>
<evidence type="ECO:0000313" key="3">
    <source>
        <dbReference type="Proteomes" id="UP001327957"/>
    </source>
</evidence>
<name>A0AAV9SVN4_9PEZI</name>
<dbReference type="AlphaFoldDB" id="A0AAV9SVN4"/>
<keyword evidence="3" id="KW-1185">Reference proteome</keyword>
<dbReference type="EMBL" id="JASAOK010000049">
    <property type="protein sequence ID" value="KAK6208538.1"/>
    <property type="molecule type" value="Genomic_DNA"/>
</dbReference>
<organism evidence="2 3">
    <name type="scientific">Colletotrichum tabaci</name>
    <dbReference type="NCBI Taxonomy" id="1209068"/>
    <lineage>
        <taxon>Eukaryota</taxon>
        <taxon>Fungi</taxon>
        <taxon>Dikarya</taxon>
        <taxon>Ascomycota</taxon>
        <taxon>Pezizomycotina</taxon>
        <taxon>Sordariomycetes</taxon>
        <taxon>Hypocreomycetidae</taxon>
        <taxon>Glomerellales</taxon>
        <taxon>Glomerellaceae</taxon>
        <taxon>Colletotrichum</taxon>
        <taxon>Colletotrichum destructivum species complex</taxon>
    </lineage>
</organism>
<reference evidence="2 3" key="1">
    <citation type="submission" date="2023-04" db="EMBL/GenBank/DDBJ databases">
        <title>Colletotrichum tabacum stain YC1 causing leaf anthracnose on Nicotiana tabacum(L.) cv.</title>
        <authorList>
            <person name="Ji Z."/>
            <person name="Wang M."/>
            <person name="Zhang J."/>
            <person name="Wang N."/>
            <person name="Zhou Z."/>
        </authorList>
    </citation>
    <scope>NUCLEOTIDE SEQUENCE [LARGE SCALE GENOMIC DNA]</scope>
    <source>
        <strain evidence="2 3">YC1</strain>
    </source>
</reference>
<sequence length="65" mass="6664">MDPAHAADTASTSTASALSPRTAPSLAGSLESENGTGVGRPPPIAYRPRHTRTSTPKVRTGCVTF</sequence>
<evidence type="ECO:0000256" key="1">
    <source>
        <dbReference type="SAM" id="MobiDB-lite"/>
    </source>
</evidence>
<protein>
    <submittedName>
        <fullName evidence="2">C6 zinc finger domain-containing protein</fullName>
    </submittedName>
</protein>
<dbReference type="Proteomes" id="UP001327957">
    <property type="component" value="Unassembled WGS sequence"/>
</dbReference>
<evidence type="ECO:0000313" key="2">
    <source>
        <dbReference type="EMBL" id="KAK6208538.1"/>
    </source>
</evidence>